<dbReference type="FunFam" id="3.40.50.300:FF:001329">
    <property type="entry name" value="Small GTP-binding protein, putative"/>
    <property type="match status" value="1"/>
</dbReference>
<dbReference type="InterPro" id="IPR005225">
    <property type="entry name" value="Small_GTP-bd"/>
</dbReference>
<evidence type="ECO:0000256" key="1">
    <source>
        <dbReference type="ARBA" id="ARBA00022741"/>
    </source>
</evidence>
<dbReference type="GO" id="GO:0003924">
    <property type="term" value="F:GTPase activity"/>
    <property type="evidence" value="ECO:0007669"/>
    <property type="project" value="InterPro"/>
</dbReference>
<accession>A0A1R2CY70</accession>
<dbReference type="Proteomes" id="UP000187209">
    <property type="component" value="Unassembled WGS sequence"/>
</dbReference>
<reference evidence="3 4" key="1">
    <citation type="submission" date="2016-11" db="EMBL/GenBank/DDBJ databases">
        <title>The macronuclear genome of Stentor coeruleus: a giant cell with tiny introns.</title>
        <authorList>
            <person name="Slabodnick M."/>
            <person name="Ruby J.G."/>
            <person name="Reiff S.B."/>
            <person name="Swart E.C."/>
            <person name="Gosai S."/>
            <person name="Prabakaran S."/>
            <person name="Witkowska E."/>
            <person name="Larue G.E."/>
            <person name="Fisher S."/>
            <person name="Freeman R.M."/>
            <person name="Gunawardena J."/>
            <person name="Chu W."/>
            <person name="Stover N.A."/>
            <person name="Gregory B.D."/>
            <person name="Nowacki M."/>
            <person name="Derisi J."/>
            <person name="Roy S.W."/>
            <person name="Marshall W.F."/>
            <person name="Sood P."/>
        </authorList>
    </citation>
    <scope>NUCLEOTIDE SEQUENCE [LARGE SCALE GENOMIC DNA]</scope>
    <source>
        <strain evidence="3">WM001</strain>
    </source>
</reference>
<evidence type="ECO:0000256" key="2">
    <source>
        <dbReference type="ARBA" id="ARBA00023134"/>
    </source>
</evidence>
<dbReference type="PANTHER" id="PTHR47977">
    <property type="entry name" value="RAS-RELATED PROTEIN RAB"/>
    <property type="match status" value="1"/>
</dbReference>
<evidence type="ECO:0000313" key="3">
    <source>
        <dbReference type="EMBL" id="OMJ93913.1"/>
    </source>
</evidence>
<proteinExistence type="predicted"/>
<dbReference type="NCBIfam" id="TIGR00231">
    <property type="entry name" value="small_GTP"/>
    <property type="match status" value="1"/>
</dbReference>
<comment type="caution">
    <text evidence="3">The sequence shown here is derived from an EMBL/GenBank/DDBJ whole genome shotgun (WGS) entry which is preliminary data.</text>
</comment>
<dbReference type="PROSITE" id="PS51421">
    <property type="entry name" value="RAS"/>
    <property type="match status" value="1"/>
</dbReference>
<dbReference type="EMBL" id="MPUH01000034">
    <property type="protein sequence ID" value="OMJ93913.1"/>
    <property type="molecule type" value="Genomic_DNA"/>
</dbReference>
<dbReference type="Pfam" id="PF00071">
    <property type="entry name" value="Ras"/>
    <property type="match status" value="1"/>
</dbReference>
<dbReference type="GO" id="GO:0005525">
    <property type="term" value="F:GTP binding"/>
    <property type="evidence" value="ECO:0007669"/>
    <property type="project" value="UniProtKB-KW"/>
</dbReference>
<gene>
    <name evidence="3" type="ORF">SteCoe_2962</name>
</gene>
<keyword evidence="1" id="KW-0547">Nucleotide-binding</keyword>
<dbReference type="SMART" id="SM00174">
    <property type="entry name" value="RHO"/>
    <property type="match status" value="1"/>
</dbReference>
<keyword evidence="4" id="KW-1185">Reference proteome</keyword>
<dbReference type="SMART" id="SM00173">
    <property type="entry name" value="RAS"/>
    <property type="match status" value="1"/>
</dbReference>
<dbReference type="CDD" id="cd00154">
    <property type="entry name" value="Rab"/>
    <property type="match status" value="1"/>
</dbReference>
<dbReference type="AlphaFoldDB" id="A0A1R2CY70"/>
<protein>
    <submittedName>
        <fullName evidence="3">Uncharacterized protein</fullName>
    </submittedName>
</protein>
<name>A0A1R2CY70_9CILI</name>
<organism evidence="3 4">
    <name type="scientific">Stentor coeruleus</name>
    <dbReference type="NCBI Taxonomy" id="5963"/>
    <lineage>
        <taxon>Eukaryota</taxon>
        <taxon>Sar</taxon>
        <taxon>Alveolata</taxon>
        <taxon>Ciliophora</taxon>
        <taxon>Postciliodesmatophora</taxon>
        <taxon>Heterotrichea</taxon>
        <taxon>Heterotrichida</taxon>
        <taxon>Stentoridae</taxon>
        <taxon>Stentor</taxon>
    </lineage>
</organism>
<dbReference type="Gene3D" id="3.40.50.300">
    <property type="entry name" value="P-loop containing nucleotide triphosphate hydrolases"/>
    <property type="match status" value="1"/>
</dbReference>
<dbReference type="InterPro" id="IPR050227">
    <property type="entry name" value="Rab"/>
</dbReference>
<dbReference type="PROSITE" id="PS51420">
    <property type="entry name" value="RHO"/>
    <property type="match status" value="1"/>
</dbReference>
<dbReference type="InterPro" id="IPR027417">
    <property type="entry name" value="P-loop_NTPase"/>
</dbReference>
<dbReference type="PROSITE" id="PS51419">
    <property type="entry name" value="RAB"/>
    <property type="match status" value="1"/>
</dbReference>
<dbReference type="PRINTS" id="PR00449">
    <property type="entry name" value="RASTRNSFRMNG"/>
</dbReference>
<evidence type="ECO:0000313" key="4">
    <source>
        <dbReference type="Proteomes" id="UP000187209"/>
    </source>
</evidence>
<dbReference type="SUPFAM" id="SSF52540">
    <property type="entry name" value="P-loop containing nucleoside triphosphate hydrolases"/>
    <property type="match status" value="1"/>
</dbReference>
<dbReference type="InterPro" id="IPR001806">
    <property type="entry name" value="Small_GTPase"/>
</dbReference>
<dbReference type="SMART" id="SM00175">
    <property type="entry name" value="RAB"/>
    <property type="match status" value="1"/>
</dbReference>
<dbReference type="OrthoDB" id="63533at2759"/>
<sequence>MEKEDQTVIEGYEEKKQESKPQSNNYEYFLKVVLAGDAVTGKSSLLMRYSNDTFSESYFATIGIEFRIKEINIENKAVKLQLWDTSGQERFRAMISSYYKGAHCILILYDSSNRESFVNLVNWIGETENYAMKNSIICLIEHEKCDRVRDVGSFEGEEYARRHNLLFFKVNAKTNEGVNELFEKIALKAVEKIDSEKTE</sequence>
<keyword evidence="2" id="KW-0342">GTP-binding</keyword>